<evidence type="ECO:0000313" key="2">
    <source>
        <dbReference type="EMBL" id="CAB3751950.1"/>
    </source>
</evidence>
<protein>
    <recommendedName>
        <fullName evidence="4">Polysaccharide lyase-like protein</fullName>
    </recommendedName>
</protein>
<gene>
    <name evidence="2" type="ORF">LMG29542_01613</name>
</gene>
<dbReference type="AlphaFoldDB" id="A0A6J5DCH3"/>
<dbReference type="Proteomes" id="UP000494363">
    <property type="component" value="Unassembled WGS sequence"/>
</dbReference>
<sequence length="266" mass="29287">MKAGRRCLIAAWAAGVLASTLTMPLHAVEATAHTGVDADAYVTLYETDWGRGLDPHIGLQANPGGIGVVADPADSARKVLRAHIDRSERFANVANGVPRAELLFPAPVRFEQGRDYLIRWSTWLPKDLGFDSRQLVIITQINQGKWTGAPTLALALLGRRYAISVHGGARHDKVSAGKWLCCAERDRGRWVHWVIRYVPDETGRHALTELYKDGSRVFAAREVPNAYPGVQDAYLKLGLYKPNWDVAPSDVATSTVLYGPLSVLRR</sequence>
<evidence type="ECO:0000313" key="3">
    <source>
        <dbReference type="Proteomes" id="UP000494363"/>
    </source>
</evidence>
<dbReference type="EMBL" id="CADIKH010000006">
    <property type="protein sequence ID" value="CAB3751950.1"/>
    <property type="molecule type" value="Genomic_DNA"/>
</dbReference>
<proteinExistence type="predicted"/>
<keyword evidence="1" id="KW-0732">Signal</keyword>
<name>A0A6J5DCH3_9BURK</name>
<dbReference type="Gene3D" id="2.60.120.200">
    <property type="match status" value="1"/>
</dbReference>
<feature type="signal peptide" evidence="1">
    <location>
        <begin position="1"/>
        <end position="27"/>
    </location>
</feature>
<dbReference type="InterPro" id="IPR025975">
    <property type="entry name" value="Polysacc_lyase"/>
</dbReference>
<feature type="chain" id="PRO_5026704567" description="Polysaccharide lyase-like protein" evidence="1">
    <location>
        <begin position="28"/>
        <end position="266"/>
    </location>
</feature>
<dbReference type="RefSeq" id="WP_246355750.1">
    <property type="nucleotide sequence ID" value="NZ_CADIKH010000006.1"/>
</dbReference>
<evidence type="ECO:0000256" key="1">
    <source>
        <dbReference type="SAM" id="SignalP"/>
    </source>
</evidence>
<dbReference type="Pfam" id="PF14099">
    <property type="entry name" value="Polysacc_lyase"/>
    <property type="match status" value="1"/>
</dbReference>
<keyword evidence="3" id="KW-1185">Reference proteome</keyword>
<evidence type="ECO:0008006" key="4">
    <source>
        <dbReference type="Google" id="ProtNLM"/>
    </source>
</evidence>
<reference evidence="2 3" key="1">
    <citation type="submission" date="2020-04" db="EMBL/GenBank/DDBJ databases">
        <authorList>
            <person name="De Canck E."/>
        </authorList>
    </citation>
    <scope>NUCLEOTIDE SEQUENCE [LARGE SCALE GENOMIC DNA]</scope>
    <source>
        <strain evidence="2 3">LMG 29542</strain>
    </source>
</reference>
<organism evidence="2 3">
    <name type="scientific">Paraburkholderia humisilvae</name>
    <dbReference type="NCBI Taxonomy" id="627669"/>
    <lineage>
        <taxon>Bacteria</taxon>
        <taxon>Pseudomonadati</taxon>
        <taxon>Pseudomonadota</taxon>
        <taxon>Betaproteobacteria</taxon>
        <taxon>Burkholderiales</taxon>
        <taxon>Burkholderiaceae</taxon>
        <taxon>Paraburkholderia</taxon>
    </lineage>
</organism>
<accession>A0A6J5DCH3</accession>